<feature type="binding site" evidence="5">
    <location>
        <begin position="24"/>
        <end position="28"/>
    </location>
    <ligand>
        <name>GTP</name>
        <dbReference type="ChEBI" id="CHEBI:37565"/>
    </ligand>
</feature>
<evidence type="ECO:0000256" key="5">
    <source>
        <dbReference type="HAMAP-Rule" id="MF_00909"/>
    </source>
</evidence>
<reference evidence="12" key="1">
    <citation type="submission" date="2018-07" db="EMBL/GenBank/DDBJ databases">
        <title>Genome sequencing of Paracoccus sp. SC2-6.</title>
        <authorList>
            <person name="Heo J."/>
            <person name="Kim S.-J."/>
            <person name="Kwon S.-W."/>
        </authorList>
    </citation>
    <scope>NUCLEOTIDE SEQUENCE [LARGE SCALE GENOMIC DNA]</scope>
    <source>
        <strain evidence="12">SC2-6</strain>
    </source>
</reference>
<dbReference type="Gene3D" id="3.40.50.1440">
    <property type="entry name" value="Tubulin/FtsZ, GTPase domain"/>
    <property type="match status" value="1"/>
</dbReference>
<dbReference type="InterPro" id="IPR000158">
    <property type="entry name" value="Cell_div_FtsZ"/>
</dbReference>
<evidence type="ECO:0000256" key="8">
    <source>
        <dbReference type="SAM" id="MobiDB-lite"/>
    </source>
</evidence>
<evidence type="ECO:0000259" key="9">
    <source>
        <dbReference type="SMART" id="SM00864"/>
    </source>
</evidence>
<dbReference type="PROSITE" id="PS01134">
    <property type="entry name" value="FTSZ_1"/>
    <property type="match status" value="1"/>
</dbReference>
<feature type="region of interest" description="Disordered" evidence="8">
    <location>
        <begin position="430"/>
        <end position="550"/>
    </location>
</feature>
<evidence type="ECO:0000313" key="11">
    <source>
        <dbReference type="EMBL" id="AXC51028.1"/>
    </source>
</evidence>
<feature type="binding site" evidence="5">
    <location>
        <position position="142"/>
    </location>
    <ligand>
        <name>GTP</name>
        <dbReference type="ChEBI" id="CHEBI:37565"/>
    </ligand>
</feature>
<dbReference type="HAMAP" id="MF_00909">
    <property type="entry name" value="FtsZ"/>
    <property type="match status" value="1"/>
</dbReference>
<feature type="binding site" evidence="5">
    <location>
        <position position="146"/>
    </location>
    <ligand>
        <name>GTP</name>
        <dbReference type="ChEBI" id="CHEBI:37565"/>
    </ligand>
</feature>
<accession>A0A344PNS3</accession>
<dbReference type="SMART" id="SM00865">
    <property type="entry name" value="Tubulin_C"/>
    <property type="match status" value="1"/>
</dbReference>
<dbReference type="InterPro" id="IPR008280">
    <property type="entry name" value="Tub_FtsZ_C"/>
</dbReference>
<dbReference type="FunFam" id="3.30.1330.20:FF:000011">
    <property type="entry name" value="Cell division protein FtsZ"/>
    <property type="match status" value="1"/>
</dbReference>
<protein>
    <recommendedName>
        <fullName evidence="5 6">Cell division protein FtsZ</fullName>
    </recommendedName>
</protein>
<gene>
    <name evidence="5" type="primary">ftsZ</name>
    <name evidence="11" type="ORF">DRW48_02615</name>
</gene>
<keyword evidence="5 7" id="KW-0131">Cell cycle</keyword>
<proteinExistence type="inferred from homology"/>
<evidence type="ECO:0000256" key="1">
    <source>
        <dbReference type="ARBA" id="ARBA00009690"/>
    </source>
</evidence>
<evidence type="ECO:0000259" key="10">
    <source>
        <dbReference type="SMART" id="SM00865"/>
    </source>
</evidence>
<evidence type="ECO:0000256" key="7">
    <source>
        <dbReference type="RuleBase" id="RU000631"/>
    </source>
</evidence>
<name>A0A344PNS3_9RHOB</name>
<dbReference type="Pfam" id="PF12327">
    <property type="entry name" value="FtsZ_C"/>
    <property type="match status" value="1"/>
</dbReference>
<dbReference type="Gene3D" id="3.30.1330.20">
    <property type="entry name" value="Tubulin/FtsZ, C-terminal domain"/>
    <property type="match status" value="1"/>
</dbReference>
<dbReference type="InterPro" id="IPR045061">
    <property type="entry name" value="FtsZ/CetZ"/>
</dbReference>
<evidence type="ECO:0000256" key="6">
    <source>
        <dbReference type="NCBIfam" id="TIGR00065"/>
    </source>
</evidence>
<keyword evidence="4 5" id="KW-0342">GTP-binding</keyword>
<dbReference type="GO" id="GO:0000917">
    <property type="term" value="P:division septum assembly"/>
    <property type="evidence" value="ECO:0007669"/>
    <property type="project" value="UniProtKB-KW"/>
</dbReference>
<feature type="compositionally biased region" description="Low complexity" evidence="8">
    <location>
        <begin position="459"/>
        <end position="477"/>
    </location>
</feature>
<dbReference type="GO" id="GO:0032153">
    <property type="term" value="C:cell division site"/>
    <property type="evidence" value="ECO:0007669"/>
    <property type="project" value="UniProtKB-UniRule"/>
</dbReference>
<dbReference type="KEGG" id="pars:DRW48_02615"/>
<dbReference type="InterPro" id="IPR018316">
    <property type="entry name" value="Tubulin/FtsZ_2-layer-sand-dom"/>
</dbReference>
<evidence type="ECO:0000256" key="4">
    <source>
        <dbReference type="ARBA" id="ARBA00023134"/>
    </source>
</evidence>
<comment type="subunit">
    <text evidence="5">Homodimer. Polymerizes to form a dynamic ring structure in a strictly GTP-dependent manner. Interacts directly with several other division proteins.</text>
</comment>
<organism evidence="11 12">
    <name type="scientific">Paracoccus suum</name>
    <dbReference type="NCBI Taxonomy" id="2259340"/>
    <lineage>
        <taxon>Bacteria</taxon>
        <taxon>Pseudomonadati</taxon>
        <taxon>Pseudomonadota</taxon>
        <taxon>Alphaproteobacteria</taxon>
        <taxon>Rhodobacterales</taxon>
        <taxon>Paracoccaceae</taxon>
        <taxon>Paracoccus</taxon>
    </lineage>
</organism>
<feature type="region of interest" description="Disordered" evidence="8">
    <location>
        <begin position="362"/>
        <end position="416"/>
    </location>
</feature>
<feature type="binding site" evidence="5">
    <location>
        <position position="190"/>
    </location>
    <ligand>
        <name>GTP</name>
        <dbReference type="ChEBI" id="CHEBI:37565"/>
    </ligand>
</feature>
<keyword evidence="3 5" id="KW-0547">Nucleotide-binding</keyword>
<feature type="compositionally biased region" description="Basic and acidic residues" evidence="8">
    <location>
        <begin position="511"/>
        <end position="537"/>
    </location>
</feature>
<dbReference type="SUPFAM" id="SSF52490">
    <property type="entry name" value="Tubulin nucleotide-binding domain-like"/>
    <property type="match status" value="1"/>
</dbReference>
<dbReference type="NCBIfam" id="TIGR00065">
    <property type="entry name" value="ftsZ"/>
    <property type="match status" value="1"/>
</dbReference>
<dbReference type="EMBL" id="CP030918">
    <property type="protein sequence ID" value="AXC51028.1"/>
    <property type="molecule type" value="Genomic_DNA"/>
</dbReference>
<dbReference type="PANTHER" id="PTHR30314:SF3">
    <property type="entry name" value="MITOCHONDRIAL DIVISION PROTEIN FSZA"/>
    <property type="match status" value="1"/>
</dbReference>
<dbReference type="OrthoDB" id="9813375at2"/>
<dbReference type="InterPro" id="IPR003008">
    <property type="entry name" value="Tubulin_FtsZ_GTPase"/>
</dbReference>
<feature type="domain" description="Tubulin/FtsZ 2-layer sandwich" evidence="10">
    <location>
        <begin position="210"/>
        <end position="328"/>
    </location>
</feature>
<dbReference type="Proteomes" id="UP000252023">
    <property type="component" value="Chromosome"/>
</dbReference>
<comment type="similarity">
    <text evidence="1 5 7">Belongs to the FtsZ family.</text>
</comment>
<dbReference type="GO" id="GO:0005525">
    <property type="term" value="F:GTP binding"/>
    <property type="evidence" value="ECO:0007669"/>
    <property type="project" value="UniProtKB-UniRule"/>
</dbReference>
<dbReference type="AlphaFoldDB" id="A0A344PNS3"/>
<dbReference type="RefSeq" id="WP_114077316.1">
    <property type="nucleotide sequence ID" value="NZ_CP030918.1"/>
</dbReference>
<dbReference type="PRINTS" id="PR00423">
    <property type="entry name" value="CELLDVISFTSZ"/>
</dbReference>
<dbReference type="InterPro" id="IPR036525">
    <property type="entry name" value="Tubulin/FtsZ_GTPase_sf"/>
</dbReference>
<feature type="domain" description="Tubulin/FtsZ GTPase" evidence="9">
    <location>
        <begin position="16"/>
        <end position="208"/>
    </location>
</feature>
<dbReference type="InterPro" id="IPR020805">
    <property type="entry name" value="Cell_div_FtsZ_CS"/>
</dbReference>
<sequence length="550" mass="58063">MGLNLMMTDDEELRPRITVFGVGGAGGNAVNNMIEKQLDGVEFVVANTDAQALAQSRSTNRIQIGPKRTEGLGAGANPAIGAAAAEETIEDIVDHLMGAHMCFITAGMGGGTGTGAAPIIAQAAREMGILTVGVVTKPFQFEGSKRMRQADAGIEALQKVVDTLIIIPNQNLFRLANERTTFTEAFAMADDVLHQGVKGVTDLMVRPGIINLDFADVRAVMDEMGKAMMGTGEGEGENRAVQAAEKAIANPLLDEISLNGAKGVLINITGGDDLTLFELDEAANIIREKVDPDANIIVGSTLDNSLNGAVRVSVVATGIDAEVVTEVPHPRRTMSAPLTQTPPVTQSRDIAAAEDDLAVPPRRTVAQQQHAAPVEAPAAPARAPLERPQAHNSRASTPAADDLPEPAYRPAPEPRMAPVRLTDDAASFTAPARPAGQASQQVMDRLSAAVSRHNDAPRARPAAAPTPAPQQHQQQAQNGRMGGLARMLERMSGHGDAPAAERPSAATLAERVSERVAARRPQRDEFEGIDDPDRASDPVEIPAFLRRQAN</sequence>
<dbReference type="FunFam" id="3.40.50.1440:FF:000001">
    <property type="entry name" value="Cell division protein FtsZ"/>
    <property type="match status" value="1"/>
</dbReference>
<comment type="subcellular location">
    <subcellularLocation>
        <location evidence="5">Cytoplasm</location>
    </subcellularLocation>
    <text evidence="5">Assembles at midcell at the inner surface of the cytoplasmic membrane.</text>
</comment>
<dbReference type="GO" id="GO:0003924">
    <property type="term" value="F:GTPase activity"/>
    <property type="evidence" value="ECO:0007669"/>
    <property type="project" value="UniProtKB-UniRule"/>
</dbReference>
<evidence type="ECO:0000313" key="12">
    <source>
        <dbReference type="Proteomes" id="UP000252023"/>
    </source>
</evidence>
<feature type="binding site" evidence="5">
    <location>
        <begin position="111"/>
        <end position="113"/>
    </location>
    <ligand>
        <name>GTP</name>
        <dbReference type="ChEBI" id="CHEBI:37565"/>
    </ligand>
</feature>
<comment type="function">
    <text evidence="5 7">Essential cell division protein that forms a contractile ring structure (Z ring) at the future cell division site. The regulation of the ring assembly controls the timing and the location of cell division. One of the functions of the FtsZ ring is to recruit other cell division proteins to the septum to produce a new cell wall between the dividing cells. Binds GTP and shows GTPase activity.</text>
</comment>
<evidence type="ECO:0000256" key="3">
    <source>
        <dbReference type="ARBA" id="ARBA00022741"/>
    </source>
</evidence>
<dbReference type="SUPFAM" id="SSF55307">
    <property type="entry name" value="Tubulin C-terminal domain-like"/>
    <property type="match status" value="1"/>
</dbReference>
<keyword evidence="2 5" id="KW-0963">Cytoplasm</keyword>
<dbReference type="GO" id="GO:0051258">
    <property type="term" value="P:protein polymerization"/>
    <property type="evidence" value="ECO:0007669"/>
    <property type="project" value="UniProtKB-UniRule"/>
</dbReference>
<dbReference type="PANTHER" id="PTHR30314">
    <property type="entry name" value="CELL DIVISION PROTEIN FTSZ-RELATED"/>
    <property type="match status" value="1"/>
</dbReference>
<dbReference type="GO" id="GO:0043093">
    <property type="term" value="P:FtsZ-dependent cytokinesis"/>
    <property type="evidence" value="ECO:0007669"/>
    <property type="project" value="UniProtKB-UniRule"/>
</dbReference>
<keyword evidence="5 7" id="KW-0717">Septation</keyword>
<feature type="compositionally biased region" description="Low complexity" evidence="8">
    <location>
        <begin position="365"/>
        <end position="383"/>
    </location>
</feature>
<keyword evidence="5 7" id="KW-0132">Cell division</keyword>
<dbReference type="InterPro" id="IPR024757">
    <property type="entry name" value="FtsZ_C"/>
</dbReference>
<dbReference type="Pfam" id="PF00091">
    <property type="entry name" value="Tubulin"/>
    <property type="match status" value="1"/>
</dbReference>
<evidence type="ECO:0000256" key="2">
    <source>
        <dbReference type="ARBA" id="ARBA00022490"/>
    </source>
</evidence>
<dbReference type="CDD" id="cd02201">
    <property type="entry name" value="FtsZ_type1"/>
    <property type="match status" value="1"/>
</dbReference>
<dbReference type="InterPro" id="IPR037103">
    <property type="entry name" value="Tubulin/FtsZ-like_C"/>
</dbReference>
<dbReference type="SMART" id="SM00864">
    <property type="entry name" value="Tubulin"/>
    <property type="match status" value="1"/>
</dbReference>
<keyword evidence="12" id="KW-1185">Reference proteome</keyword>
<dbReference type="PROSITE" id="PS01135">
    <property type="entry name" value="FTSZ_2"/>
    <property type="match status" value="1"/>
</dbReference>
<dbReference type="GO" id="GO:0005737">
    <property type="term" value="C:cytoplasm"/>
    <property type="evidence" value="ECO:0007669"/>
    <property type="project" value="UniProtKB-SubCell"/>
</dbReference>